<dbReference type="Proteomes" id="UP000515908">
    <property type="component" value="Chromosome 04"/>
</dbReference>
<keyword evidence="2" id="KW-0175">Coiled coil</keyword>
<keyword evidence="6" id="KW-1185">Reference proteome</keyword>
<dbReference type="GO" id="GO:0061630">
    <property type="term" value="F:ubiquitin protein ligase activity"/>
    <property type="evidence" value="ECO:0007669"/>
    <property type="project" value="TreeGrafter"/>
</dbReference>
<evidence type="ECO:0000256" key="2">
    <source>
        <dbReference type="SAM" id="Coils"/>
    </source>
</evidence>
<feature type="coiled-coil region" evidence="2">
    <location>
        <begin position="522"/>
        <end position="581"/>
    </location>
</feature>
<protein>
    <submittedName>
        <fullName evidence="5">Zn-finger in ubiquitin-hydrolases and other protein, putative</fullName>
    </submittedName>
</protein>
<dbReference type="PANTHER" id="PTHR24007:SF7">
    <property type="entry name" value="BRCA1-ASSOCIATED PROTEIN"/>
    <property type="match status" value="1"/>
</dbReference>
<dbReference type="AlphaFoldDB" id="A0A7G2C5V8"/>
<dbReference type="EMBL" id="LR877148">
    <property type="protein sequence ID" value="CAD2214875.1"/>
    <property type="molecule type" value="Genomic_DNA"/>
</dbReference>
<accession>A0A7G2C5V8</accession>
<dbReference type="Pfam" id="PF02148">
    <property type="entry name" value="zf-UBP"/>
    <property type="match status" value="1"/>
</dbReference>
<name>A0A7G2C5V8_9TRYP</name>
<dbReference type="Gene3D" id="3.30.40.10">
    <property type="entry name" value="Zinc/RING finger domain, C3HC4 (zinc finger)"/>
    <property type="match status" value="1"/>
</dbReference>
<keyword evidence="1" id="KW-0862">Zinc</keyword>
<sequence>MYKYYVERGDYVKDVEIPFHHYSLSGRCKSTDKETSYFNFRVGNFRFLRLRTQKGNNFEPYIPTTTVLLNFPACVSRYGGGDTLLPSAASKLGGFLEMIEANLQKEKEKKDTFTFSLDDAVICRQSGSILLIVSSQTVEGSLNILDTVNDIHNQTNDILMTPLFVNAVPCVPAFEMGTDPSEEKWTSVMEKMLDAYYHIPTCVLCCDRLEGRLTGKGNSVDASPLCMCALQNEEKCICIQYSRCNLCQKLHEYHREEAQSHGDATTSGCSTKVRCMDCGEGGDPWMCLICDYVGCSRYQAMHAKDHYQQYDHYFSINLQTQQIWDYDSDTFVHRLVLIIDATTGDATRVQLPEQDVLEGVEGADTRSPNRVPSTREADPVCCSNKTSRVGAYISRPVSKDGMDHLLSSSLYQFGTPFSVVDSVTASKFDKKLVSGKNETCLYSSHVQYALLLKSQLDDNRKEYEDSMHQNDVSGSPTVELFQDVYAGLTRFISESNSIYLSPSQEDAMFAQFAALQEELINVNKNTRAKRELEGVLHDLEQQLHTIVRDNVKCDMEQCHEINELKETLKEIKLNLVTERRLQQQMGKDASTGFVVMGGGKTRKKRA</sequence>
<dbReference type="InterPro" id="IPR001607">
    <property type="entry name" value="Znf_UBP"/>
</dbReference>
<dbReference type="InterPro" id="IPR013083">
    <property type="entry name" value="Znf_RING/FYVE/PHD"/>
</dbReference>
<organism evidence="5 6">
    <name type="scientific">Angomonas deanei</name>
    <dbReference type="NCBI Taxonomy" id="59799"/>
    <lineage>
        <taxon>Eukaryota</taxon>
        <taxon>Discoba</taxon>
        <taxon>Euglenozoa</taxon>
        <taxon>Kinetoplastea</taxon>
        <taxon>Metakinetoplastina</taxon>
        <taxon>Trypanosomatida</taxon>
        <taxon>Trypanosomatidae</taxon>
        <taxon>Strigomonadinae</taxon>
        <taxon>Angomonas</taxon>
    </lineage>
</organism>
<dbReference type="GO" id="GO:0016567">
    <property type="term" value="P:protein ubiquitination"/>
    <property type="evidence" value="ECO:0007669"/>
    <property type="project" value="TreeGrafter"/>
</dbReference>
<evidence type="ECO:0000313" key="5">
    <source>
        <dbReference type="EMBL" id="CAD2214875.1"/>
    </source>
</evidence>
<dbReference type="GO" id="GO:0005737">
    <property type="term" value="C:cytoplasm"/>
    <property type="evidence" value="ECO:0007669"/>
    <property type="project" value="TreeGrafter"/>
</dbReference>
<dbReference type="SMART" id="SM00290">
    <property type="entry name" value="ZnF_UBP"/>
    <property type="match status" value="1"/>
</dbReference>
<dbReference type="VEuPathDB" id="TriTrypDB:ADEAN_000232800"/>
<feature type="region of interest" description="Disordered" evidence="3">
    <location>
        <begin position="360"/>
        <end position="379"/>
    </location>
</feature>
<proteinExistence type="predicted"/>
<gene>
    <name evidence="5" type="ORF">ADEAN_000232800</name>
</gene>
<feature type="domain" description="UBP-type" evidence="4">
    <location>
        <begin position="245"/>
        <end position="353"/>
    </location>
</feature>
<dbReference type="PANTHER" id="PTHR24007">
    <property type="entry name" value="BRCA1-ASSOCIATED PROTEIN"/>
    <property type="match status" value="1"/>
</dbReference>
<dbReference type="SUPFAM" id="SSF57850">
    <property type="entry name" value="RING/U-box"/>
    <property type="match status" value="1"/>
</dbReference>
<reference evidence="5 6" key="1">
    <citation type="submission" date="2020-08" db="EMBL/GenBank/DDBJ databases">
        <authorList>
            <person name="Newling K."/>
            <person name="Davey J."/>
            <person name="Forrester S."/>
        </authorList>
    </citation>
    <scope>NUCLEOTIDE SEQUENCE [LARGE SCALE GENOMIC DNA]</scope>
    <source>
        <strain evidence="6">Crithidia deanei Carvalho (ATCC PRA-265)</strain>
    </source>
</reference>
<keyword evidence="1" id="KW-0863">Zinc-finger</keyword>
<evidence type="ECO:0000256" key="3">
    <source>
        <dbReference type="SAM" id="MobiDB-lite"/>
    </source>
</evidence>
<keyword evidence="1" id="KW-0479">Metal-binding</keyword>
<evidence type="ECO:0000259" key="4">
    <source>
        <dbReference type="PROSITE" id="PS50271"/>
    </source>
</evidence>
<keyword evidence="5" id="KW-0378">Hydrolase</keyword>
<dbReference type="GO" id="GO:0007265">
    <property type="term" value="P:Ras protein signal transduction"/>
    <property type="evidence" value="ECO:0007669"/>
    <property type="project" value="TreeGrafter"/>
</dbReference>
<evidence type="ECO:0000256" key="1">
    <source>
        <dbReference type="PROSITE-ProRule" id="PRU00502"/>
    </source>
</evidence>
<dbReference type="GO" id="GO:0008270">
    <property type="term" value="F:zinc ion binding"/>
    <property type="evidence" value="ECO:0007669"/>
    <property type="project" value="UniProtKB-KW"/>
</dbReference>
<dbReference type="GO" id="GO:0016787">
    <property type="term" value="F:hydrolase activity"/>
    <property type="evidence" value="ECO:0007669"/>
    <property type="project" value="UniProtKB-KW"/>
</dbReference>
<evidence type="ECO:0000313" key="6">
    <source>
        <dbReference type="Proteomes" id="UP000515908"/>
    </source>
</evidence>
<dbReference type="PROSITE" id="PS50271">
    <property type="entry name" value="ZF_UBP"/>
    <property type="match status" value="1"/>
</dbReference>